<dbReference type="Gene3D" id="3.40.50.720">
    <property type="entry name" value="NAD(P)-binding Rossmann-like Domain"/>
    <property type="match status" value="1"/>
</dbReference>
<dbReference type="PANTHER" id="PTHR43818:SF7">
    <property type="entry name" value="DEHYDROGENASE"/>
    <property type="match status" value="1"/>
</dbReference>
<dbReference type="Pfam" id="PF01408">
    <property type="entry name" value="GFO_IDH_MocA"/>
    <property type="match status" value="1"/>
</dbReference>
<dbReference type="Gene3D" id="3.30.360.10">
    <property type="entry name" value="Dihydrodipicolinate Reductase, domain 2"/>
    <property type="match status" value="1"/>
</dbReference>
<name>K2HEB6_9RHOB</name>
<evidence type="ECO:0000313" key="3">
    <source>
        <dbReference type="Proteomes" id="UP000006765"/>
    </source>
</evidence>
<evidence type="ECO:0000259" key="1">
    <source>
        <dbReference type="Pfam" id="PF01408"/>
    </source>
</evidence>
<feature type="domain" description="Gfo/Idh/MocA-like oxidoreductase N-terminal" evidence="1">
    <location>
        <begin position="6"/>
        <end position="117"/>
    </location>
</feature>
<accession>K2HEB6</accession>
<dbReference type="AlphaFoldDB" id="K2HEB6"/>
<reference evidence="2 3" key="1">
    <citation type="journal article" date="2012" name="J. Bacteriol.">
        <title>Draft Genome Sequence of Oceaniovalibus guishaninsula JLT2003T.</title>
        <authorList>
            <person name="Tang K."/>
            <person name="Liu K."/>
            <person name="Jiao N."/>
        </authorList>
    </citation>
    <scope>NUCLEOTIDE SEQUENCE [LARGE SCALE GENOMIC DNA]</scope>
    <source>
        <strain evidence="2 3">JLT2003</strain>
    </source>
</reference>
<dbReference type="STRING" id="1231392.OCGS_0034"/>
<dbReference type="InterPro" id="IPR036291">
    <property type="entry name" value="NAD(P)-bd_dom_sf"/>
</dbReference>
<dbReference type="PANTHER" id="PTHR43818">
    <property type="entry name" value="BCDNA.GH03377"/>
    <property type="match status" value="1"/>
</dbReference>
<dbReference type="PATRIC" id="fig|1231392.3.peg.35"/>
<gene>
    <name evidence="2" type="ORF">OCGS_0034</name>
</gene>
<organism evidence="2 3">
    <name type="scientific">Oceaniovalibus guishaninsula JLT2003</name>
    <dbReference type="NCBI Taxonomy" id="1231392"/>
    <lineage>
        <taxon>Bacteria</taxon>
        <taxon>Pseudomonadati</taxon>
        <taxon>Pseudomonadota</taxon>
        <taxon>Alphaproteobacteria</taxon>
        <taxon>Rhodobacterales</taxon>
        <taxon>Roseobacteraceae</taxon>
        <taxon>Oceaniovalibus</taxon>
    </lineage>
</organism>
<sequence>MPDEKMKIALAGIGEIARQQHIPALRNSSDWQLAAAISRNATVDGASNHKDIDAFLNDRGDIEAISLALPPGPRFDYAVKAIEAGLHVMIEKPPAVTLAQCHLLRDLADRTDATFFVSWHSRMGRAIDEARRRLKGARLDRLRIDWREDVNQFHPGQDWIFEAGNLGVFDPGINAMSILTAILDRPAFVSSSDLYFPKGREAPIAADLRFDNGTGAEMTAKFDWRHDGEARWDIEFETDRGNFRLVCSGSYIEADGQRIGDGMTDEYPLLYALFADLVRQGRSETDFSPMIQVADAFLLGRRHEVAAFDWRKD</sequence>
<proteinExistence type="predicted"/>
<protein>
    <submittedName>
        <fullName evidence="2">Putative d-galactose 1-dehydrogenase protein</fullName>
    </submittedName>
</protein>
<keyword evidence="3" id="KW-1185">Reference proteome</keyword>
<dbReference type="SUPFAM" id="SSF51735">
    <property type="entry name" value="NAD(P)-binding Rossmann-fold domains"/>
    <property type="match status" value="1"/>
</dbReference>
<dbReference type="Proteomes" id="UP000006765">
    <property type="component" value="Unassembled WGS sequence"/>
</dbReference>
<dbReference type="InterPro" id="IPR050463">
    <property type="entry name" value="Gfo/Idh/MocA_oxidrdct_glycsds"/>
</dbReference>
<comment type="caution">
    <text evidence="2">The sequence shown here is derived from an EMBL/GenBank/DDBJ whole genome shotgun (WGS) entry which is preliminary data.</text>
</comment>
<dbReference type="GO" id="GO:0000166">
    <property type="term" value="F:nucleotide binding"/>
    <property type="evidence" value="ECO:0007669"/>
    <property type="project" value="InterPro"/>
</dbReference>
<evidence type="ECO:0000313" key="2">
    <source>
        <dbReference type="EMBL" id="EKE45808.1"/>
    </source>
</evidence>
<dbReference type="EMBL" id="AMGO01000001">
    <property type="protein sequence ID" value="EKE45808.1"/>
    <property type="molecule type" value="Genomic_DNA"/>
</dbReference>
<dbReference type="eggNOG" id="COG0673">
    <property type="taxonomic scope" value="Bacteria"/>
</dbReference>
<dbReference type="RefSeq" id="WP_007425187.1">
    <property type="nucleotide sequence ID" value="NZ_AMGO01000001.1"/>
</dbReference>
<dbReference type="InterPro" id="IPR000683">
    <property type="entry name" value="Gfo/Idh/MocA-like_OxRdtase_N"/>
</dbReference>